<evidence type="ECO:0000256" key="1">
    <source>
        <dbReference type="ARBA" id="ARBA00022679"/>
    </source>
</evidence>
<evidence type="ECO:0000259" key="4">
    <source>
        <dbReference type="PROSITE" id="PS50305"/>
    </source>
</evidence>
<name>A0A9P0MQN0_NEZVI</name>
<dbReference type="Gene3D" id="3.40.50.1220">
    <property type="entry name" value="TPP-binding domain"/>
    <property type="match status" value="1"/>
</dbReference>
<dbReference type="Gene3D" id="3.30.1600.10">
    <property type="entry name" value="SIR2/SIRT2 'Small Domain"/>
    <property type="match status" value="1"/>
</dbReference>
<accession>A0A9P0MQN0</accession>
<proteinExistence type="predicted"/>
<dbReference type="GO" id="GO:0046872">
    <property type="term" value="F:metal ion binding"/>
    <property type="evidence" value="ECO:0007669"/>
    <property type="project" value="UniProtKB-KW"/>
</dbReference>
<sequence length="316" mass="36509">MAFSKCKSGTAIVEETRLSDPQHSIKGPAELLREPTLEEVASYIKEIKPLKIVVISGGRISTPLGIPDLRSPDVGFYHAPFDGECYCCDVLDREYFIKNPAPLYQLTSFILEQTYRPTFSHYFISFLEHKKLLLKNYTQNMDDLEKIAGVTRYTQVYGSFYSFVCIKCKKEYSVEWAQKRLFMKKIMMCTNCASLIKPNILLNGEEFPLDIHEEFEEDMKNCKLLIVLGSTLSTEPSATILRGIDVKFPRVFINDVEPYDFSDYHFYCDHEHNDVMWLGDIDSTCKKLVKLMGWCQELHEFAEDKLMEPGECETNI</sequence>
<dbReference type="GO" id="GO:0070403">
    <property type="term" value="F:NAD+ binding"/>
    <property type="evidence" value="ECO:0007669"/>
    <property type="project" value="InterPro"/>
</dbReference>
<dbReference type="SUPFAM" id="SSF52467">
    <property type="entry name" value="DHS-like NAD/FAD-binding domain"/>
    <property type="match status" value="1"/>
</dbReference>
<dbReference type="InterPro" id="IPR050134">
    <property type="entry name" value="NAD-dep_sirtuin_deacylases"/>
</dbReference>
<feature type="binding site" evidence="3">
    <location>
        <position position="189"/>
    </location>
    <ligand>
        <name>Zn(2+)</name>
        <dbReference type="ChEBI" id="CHEBI:29105"/>
    </ligand>
</feature>
<protein>
    <recommendedName>
        <fullName evidence="4">Deacetylase sirtuin-type domain-containing protein</fullName>
    </recommendedName>
</protein>
<feature type="domain" description="Deacetylase sirtuin-type" evidence="4">
    <location>
        <begin position="30"/>
        <end position="295"/>
    </location>
</feature>
<dbReference type="PANTHER" id="PTHR11085">
    <property type="entry name" value="NAD-DEPENDENT PROTEIN DEACYLASE SIRTUIN-5, MITOCHONDRIAL-RELATED"/>
    <property type="match status" value="1"/>
</dbReference>
<dbReference type="PROSITE" id="PS50305">
    <property type="entry name" value="SIRTUIN"/>
    <property type="match status" value="1"/>
</dbReference>
<feature type="binding site" evidence="3">
    <location>
        <position position="165"/>
    </location>
    <ligand>
        <name>Zn(2+)</name>
        <dbReference type="ChEBI" id="CHEBI:29105"/>
    </ligand>
</feature>
<dbReference type="Proteomes" id="UP001152798">
    <property type="component" value="Chromosome 4"/>
</dbReference>
<keyword evidence="1" id="KW-0808">Transferase</keyword>
<evidence type="ECO:0000256" key="2">
    <source>
        <dbReference type="ARBA" id="ARBA00023027"/>
    </source>
</evidence>
<comment type="caution">
    <text evidence="3">Lacks conserved residue(s) required for the propagation of feature annotation.</text>
</comment>
<dbReference type="InterPro" id="IPR026590">
    <property type="entry name" value="Ssirtuin_cat_dom"/>
</dbReference>
<keyword evidence="6" id="KW-1185">Reference proteome</keyword>
<gene>
    <name evidence="5" type="ORF">NEZAVI_LOCUS8661</name>
</gene>
<evidence type="ECO:0000313" key="6">
    <source>
        <dbReference type="Proteomes" id="UP001152798"/>
    </source>
</evidence>
<dbReference type="AlphaFoldDB" id="A0A9P0MQN0"/>
<keyword evidence="3" id="KW-0479">Metal-binding</keyword>
<dbReference type="PANTHER" id="PTHR11085:SF10">
    <property type="entry name" value="NAD-DEPENDENT PROTEIN DEACYLASE SIRTUIN-5, MITOCHONDRIAL-RELATED"/>
    <property type="match status" value="1"/>
</dbReference>
<dbReference type="GO" id="GO:0017136">
    <property type="term" value="F:histone deacetylase activity, NAD-dependent"/>
    <property type="evidence" value="ECO:0007669"/>
    <property type="project" value="TreeGrafter"/>
</dbReference>
<keyword evidence="3" id="KW-0862">Zinc</keyword>
<evidence type="ECO:0000256" key="3">
    <source>
        <dbReference type="PROSITE-ProRule" id="PRU00236"/>
    </source>
</evidence>
<feature type="binding site" evidence="3">
    <location>
        <position position="168"/>
    </location>
    <ligand>
        <name>Zn(2+)</name>
        <dbReference type="ChEBI" id="CHEBI:29105"/>
    </ligand>
</feature>
<dbReference type="InterPro" id="IPR026591">
    <property type="entry name" value="Sirtuin_cat_small_dom_sf"/>
</dbReference>
<dbReference type="GO" id="GO:0005634">
    <property type="term" value="C:nucleus"/>
    <property type="evidence" value="ECO:0007669"/>
    <property type="project" value="TreeGrafter"/>
</dbReference>
<dbReference type="InterPro" id="IPR003000">
    <property type="entry name" value="Sirtuin"/>
</dbReference>
<dbReference type="OrthoDB" id="420264at2759"/>
<reference evidence="5" key="1">
    <citation type="submission" date="2022-01" db="EMBL/GenBank/DDBJ databases">
        <authorList>
            <person name="King R."/>
        </authorList>
    </citation>
    <scope>NUCLEOTIDE SEQUENCE</scope>
</reference>
<dbReference type="EMBL" id="OV725080">
    <property type="protein sequence ID" value="CAH1399147.1"/>
    <property type="molecule type" value="Genomic_DNA"/>
</dbReference>
<keyword evidence="2" id="KW-0520">NAD</keyword>
<organism evidence="5 6">
    <name type="scientific">Nezara viridula</name>
    <name type="common">Southern green stink bug</name>
    <name type="synonym">Cimex viridulus</name>
    <dbReference type="NCBI Taxonomy" id="85310"/>
    <lineage>
        <taxon>Eukaryota</taxon>
        <taxon>Metazoa</taxon>
        <taxon>Ecdysozoa</taxon>
        <taxon>Arthropoda</taxon>
        <taxon>Hexapoda</taxon>
        <taxon>Insecta</taxon>
        <taxon>Pterygota</taxon>
        <taxon>Neoptera</taxon>
        <taxon>Paraneoptera</taxon>
        <taxon>Hemiptera</taxon>
        <taxon>Heteroptera</taxon>
        <taxon>Panheteroptera</taxon>
        <taxon>Pentatomomorpha</taxon>
        <taxon>Pentatomoidea</taxon>
        <taxon>Pentatomidae</taxon>
        <taxon>Pentatominae</taxon>
        <taxon>Nezara</taxon>
    </lineage>
</organism>
<dbReference type="InterPro" id="IPR029035">
    <property type="entry name" value="DHS-like_NAD/FAD-binding_dom"/>
</dbReference>
<feature type="binding site" evidence="3">
    <location>
        <position position="192"/>
    </location>
    <ligand>
        <name>Zn(2+)</name>
        <dbReference type="ChEBI" id="CHEBI:29105"/>
    </ligand>
</feature>
<dbReference type="Pfam" id="PF02146">
    <property type="entry name" value="SIR2"/>
    <property type="match status" value="1"/>
</dbReference>
<evidence type="ECO:0000313" key="5">
    <source>
        <dbReference type="EMBL" id="CAH1399147.1"/>
    </source>
</evidence>